<sequence length="72" mass="8146">MQQDLNNRHLAIWKHPDLCSYFVAAKTKMEAAAVVYSAQLKRLDLSLFEPVQGKLFAGKPQIIRKTLGDIAF</sequence>
<evidence type="ECO:0000313" key="1">
    <source>
        <dbReference type="EMBL" id="CAB4130149.1"/>
    </source>
</evidence>
<accession>A0A6J5LET0</accession>
<dbReference type="EMBL" id="LR796237">
    <property type="protein sequence ID" value="CAB4130149.1"/>
    <property type="molecule type" value="Genomic_DNA"/>
</dbReference>
<reference evidence="1" key="1">
    <citation type="submission" date="2020-04" db="EMBL/GenBank/DDBJ databases">
        <authorList>
            <person name="Chiriac C."/>
            <person name="Salcher M."/>
            <person name="Ghai R."/>
            <person name="Kavagutti S V."/>
        </authorList>
    </citation>
    <scope>NUCLEOTIDE SEQUENCE</scope>
</reference>
<gene>
    <name evidence="1" type="ORF">UFOVP116_294</name>
</gene>
<proteinExistence type="predicted"/>
<protein>
    <submittedName>
        <fullName evidence="1">Uncharacterized protein</fullName>
    </submittedName>
</protein>
<organism evidence="1">
    <name type="scientific">uncultured Caudovirales phage</name>
    <dbReference type="NCBI Taxonomy" id="2100421"/>
    <lineage>
        <taxon>Viruses</taxon>
        <taxon>Duplodnaviria</taxon>
        <taxon>Heunggongvirae</taxon>
        <taxon>Uroviricota</taxon>
        <taxon>Caudoviricetes</taxon>
        <taxon>Peduoviridae</taxon>
        <taxon>Maltschvirus</taxon>
        <taxon>Maltschvirus maltsch</taxon>
    </lineage>
</organism>
<name>A0A6J5LET0_9CAUD</name>